<keyword evidence="2" id="KW-1185">Reference proteome</keyword>
<dbReference type="AlphaFoldDB" id="A0A6G0XE27"/>
<reference evidence="1 2" key="1">
    <citation type="submission" date="2019-07" db="EMBL/GenBank/DDBJ databases">
        <title>Genomics analysis of Aphanomyces spp. identifies a new class of oomycete effector associated with host adaptation.</title>
        <authorList>
            <person name="Gaulin E."/>
        </authorList>
    </citation>
    <scope>NUCLEOTIDE SEQUENCE [LARGE SCALE GENOMIC DNA]</scope>
    <source>
        <strain evidence="1 2">ATCC 201684</strain>
    </source>
</reference>
<evidence type="ECO:0008006" key="3">
    <source>
        <dbReference type="Google" id="ProtNLM"/>
    </source>
</evidence>
<evidence type="ECO:0000313" key="1">
    <source>
        <dbReference type="EMBL" id="KAF0738412.1"/>
    </source>
</evidence>
<dbReference type="EMBL" id="VJMJ01000075">
    <property type="protein sequence ID" value="KAF0738412.1"/>
    <property type="molecule type" value="Genomic_DNA"/>
</dbReference>
<sequence length="435" mass="49265">MAMLDEGVVVKIAFFIAETADLFAFLESIRPVSLLGPLEHLWHLKSVHGRANLWPTLDLSSVDLNLPGNKEAVEAIAKYYSCVSVKDVKDVQWLRAHLSPNVRLQWSIQADPSSMQHWNKWCAHHISDLSITSVNFNSSLLVDTLPQLKRMKSLALSSLFNDGSWLRHILAFAATSTHLESLHLRTRRNSDVTAAMVRDTITWFNRQPVRVFYMAKWKWVFDDSLLKQAFFDTIFSCPTLNRLEVLNMSFAEVDLSSVTLSIKTLRLLDCLMSSQMKTLSTRLQSSKVQIFEMSDRLGACYDGFRHLLHHLHLCPSIQSLHLALPRSNRWSWNEFIPLFESYQISSLKLIGANFDSHALVLLGDVVRSNLNIPQVEMGGWGLSYADFVNFLHTTTMPKRAVNIESIQIDGANFSPTKGRSLIEEAAARGVNLVVI</sequence>
<gene>
    <name evidence="1" type="ORF">Ae201684_005764</name>
</gene>
<dbReference type="VEuPathDB" id="FungiDB:AeMF1_010971"/>
<dbReference type="SUPFAM" id="SSF52047">
    <property type="entry name" value="RNI-like"/>
    <property type="match status" value="1"/>
</dbReference>
<dbReference type="Proteomes" id="UP000481153">
    <property type="component" value="Unassembled WGS sequence"/>
</dbReference>
<proteinExistence type="predicted"/>
<dbReference type="VEuPathDB" id="FungiDB:AeMF1_010970"/>
<evidence type="ECO:0000313" key="2">
    <source>
        <dbReference type="Proteomes" id="UP000481153"/>
    </source>
</evidence>
<name>A0A6G0XE27_9STRA</name>
<dbReference type="Gene3D" id="3.80.10.10">
    <property type="entry name" value="Ribonuclease Inhibitor"/>
    <property type="match status" value="1"/>
</dbReference>
<accession>A0A6G0XE27</accession>
<comment type="caution">
    <text evidence="1">The sequence shown here is derived from an EMBL/GenBank/DDBJ whole genome shotgun (WGS) entry which is preliminary data.</text>
</comment>
<organism evidence="1 2">
    <name type="scientific">Aphanomyces euteiches</name>
    <dbReference type="NCBI Taxonomy" id="100861"/>
    <lineage>
        <taxon>Eukaryota</taxon>
        <taxon>Sar</taxon>
        <taxon>Stramenopiles</taxon>
        <taxon>Oomycota</taxon>
        <taxon>Saprolegniomycetes</taxon>
        <taxon>Saprolegniales</taxon>
        <taxon>Verrucalvaceae</taxon>
        <taxon>Aphanomyces</taxon>
    </lineage>
</organism>
<protein>
    <recommendedName>
        <fullName evidence="3">F-box domain-containing protein</fullName>
    </recommendedName>
</protein>
<dbReference type="InterPro" id="IPR032675">
    <property type="entry name" value="LRR_dom_sf"/>
</dbReference>